<dbReference type="SUPFAM" id="SSF54534">
    <property type="entry name" value="FKBP-like"/>
    <property type="match status" value="1"/>
</dbReference>
<dbReference type="GO" id="GO:0016853">
    <property type="term" value="F:isomerase activity"/>
    <property type="evidence" value="ECO:0007669"/>
    <property type="project" value="UniProtKB-KW"/>
</dbReference>
<dbReference type="Pfam" id="PF00639">
    <property type="entry name" value="Rotamase"/>
    <property type="match status" value="1"/>
</dbReference>
<dbReference type="InterPro" id="IPR027304">
    <property type="entry name" value="Trigger_fact/SurA_dom_sf"/>
</dbReference>
<dbReference type="InterPro" id="IPR000297">
    <property type="entry name" value="PPIase_PpiC"/>
</dbReference>
<evidence type="ECO:0000256" key="6">
    <source>
        <dbReference type="ARBA" id="ARBA00030642"/>
    </source>
</evidence>
<evidence type="ECO:0000256" key="1">
    <source>
        <dbReference type="ARBA" id="ARBA00000971"/>
    </source>
</evidence>
<dbReference type="PROSITE" id="PS01096">
    <property type="entry name" value="PPIC_PPIASE_1"/>
    <property type="match status" value="1"/>
</dbReference>
<dbReference type="EC" id="5.2.1.8" evidence="3"/>
<dbReference type="InterPro" id="IPR023058">
    <property type="entry name" value="PPIase_PpiC_CS"/>
</dbReference>
<dbReference type="RefSeq" id="WP_275820144.1">
    <property type="nucleotide sequence ID" value="NZ_JARHUD010000002.1"/>
</dbReference>
<name>A0ABT5YJP3_9PROT</name>
<dbReference type="Proteomes" id="UP001215503">
    <property type="component" value="Unassembled WGS sequence"/>
</dbReference>
<protein>
    <recommendedName>
        <fullName evidence="4">Parvulin-like PPIase</fullName>
        <ecNumber evidence="3">5.2.1.8</ecNumber>
    </recommendedName>
    <alternativeName>
        <fullName evidence="6">Peptidyl-prolyl cis-trans isomerase plp</fullName>
    </alternativeName>
    <alternativeName>
        <fullName evidence="7">Rotamase plp</fullName>
    </alternativeName>
</protein>
<feature type="domain" description="PpiC" evidence="9">
    <location>
        <begin position="100"/>
        <end position="202"/>
    </location>
</feature>
<dbReference type="PROSITE" id="PS50198">
    <property type="entry name" value="PPIC_PPIASE_2"/>
    <property type="match status" value="1"/>
</dbReference>
<dbReference type="InterPro" id="IPR046357">
    <property type="entry name" value="PPIase_dom_sf"/>
</dbReference>
<evidence type="ECO:0000256" key="2">
    <source>
        <dbReference type="ARBA" id="ARBA00007656"/>
    </source>
</evidence>
<dbReference type="InterPro" id="IPR050245">
    <property type="entry name" value="PrsA_foldase"/>
</dbReference>
<evidence type="ECO:0000256" key="4">
    <source>
        <dbReference type="ARBA" id="ARBA00018370"/>
    </source>
</evidence>
<evidence type="ECO:0000313" key="11">
    <source>
        <dbReference type="Proteomes" id="UP001215503"/>
    </source>
</evidence>
<proteinExistence type="inferred from homology"/>
<gene>
    <name evidence="10" type="ORF">P2G67_03685</name>
</gene>
<comment type="caution">
    <text evidence="10">The sequence shown here is derived from an EMBL/GenBank/DDBJ whole genome shotgun (WGS) entry which is preliminary data.</text>
</comment>
<evidence type="ECO:0000256" key="8">
    <source>
        <dbReference type="PROSITE-ProRule" id="PRU00278"/>
    </source>
</evidence>
<evidence type="ECO:0000313" key="10">
    <source>
        <dbReference type="EMBL" id="MDF2095073.1"/>
    </source>
</evidence>
<accession>A0ABT5YJP3</accession>
<evidence type="ECO:0000256" key="5">
    <source>
        <dbReference type="ARBA" id="ARBA00023110"/>
    </source>
</evidence>
<evidence type="ECO:0000256" key="3">
    <source>
        <dbReference type="ARBA" id="ARBA00013194"/>
    </source>
</evidence>
<dbReference type="PANTHER" id="PTHR47245">
    <property type="entry name" value="PEPTIDYLPROLYL ISOMERASE"/>
    <property type="match status" value="1"/>
</dbReference>
<reference evidence="10 11" key="1">
    <citation type="submission" date="2023-03" db="EMBL/GenBank/DDBJ databases">
        <title>Fodinicurvata sp. CAU 1616 isolated from sea sendiment.</title>
        <authorList>
            <person name="Kim W."/>
        </authorList>
    </citation>
    <scope>NUCLEOTIDE SEQUENCE [LARGE SCALE GENOMIC DNA]</scope>
    <source>
        <strain evidence="10 11">CAU 1616</strain>
    </source>
</reference>
<evidence type="ECO:0000256" key="7">
    <source>
        <dbReference type="ARBA" id="ARBA00031484"/>
    </source>
</evidence>
<organism evidence="10 11">
    <name type="scientific">Aquibaculum arenosum</name>
    <dbReference type="NCBI Taxonomy" id="3032591"/>
    <lineage>
        <taxon>Bacteria</taxon>
        <taxon>Pseudomonadati</taxon>
        <taxon>Pseudomonadota</taxon>
        <taxon>Alphaproteobacteria</taxon>
        <taxon>Rhodospirillales</taxon>
        <taxon>Rhodovibrionaceae</taxon>
        <taxon>Aquibaculum</taxon>
    </lineage>
</organism>
<comment type="catalytic activity">
    <reaction evidence="1">
        <text>[protein]-peptidylproline (omega=180) = [protein]-peptidylproline (omega=0)</text>
        <dbReference type="Rhea" id="RHEA:16237"/>
        <dbReference type="Rhea" id="RHEA-COMP:10747"/>
        <dbReference type="Rhea" id="RHEA-COMP:10748"/>
        <dbReference type="ChEBI" id="CHEBI:83833"/>
        <dbReference type="ChEBI" id="CHEBI:83834"/>
        <dbReference type="EC" id="5.2.1.8"/>
    </reaction>
</comment>
<keyword evidence="11" id="KW-1185">Reference proteome</keyword>
<evidence type="ECO:0000259" key="9">
    <source>
        <dbReference type="PROSITE" id="PS50198"/>
    </source>
</evidence>
<sequence length="258" mass="29184">MIQVNDRNIPESALAAEVQHHPAPTLETARTEAARALVVRELLLQEAWRLEVEPSDSIPSEAKEEALIRALLEQEIALPELSEENCRRYYDANKRRFRSPDLFEAAHILFAAAPEDEEKRHEARTRAAAALELLREHPERFSGLAKELSDCSSRDQGGSLGQVARGQTCSELETFFYALEPGQIAPEPVPSRYGYHLLRLDQRALGETLPYESVRERIADYLRQQSWQRAVRQYIQILAGQARIEGFALDAADSPLVQ</sequence>
<dbReference type="PANTHER" id="PTHR47245:SF2">
    <property type="entry name" value="PEPTIDYL-PROLYL CIS-TRANS ISOMERASE HP_0175-RELATED"/>
    <property type="match status" value="1"/>
</dbReference>
<dbReference type="SUPFAM" id="SSF109998">
    <property type="entry name" value="Triger factor/SurA peptide-binding domain-like"/>
    <property type="match status" value="1"/>
</dbReference>
<dbReference type="EMBL" id="JARHUD010000002">
    <property type="protein sequence ID" value="MDF2095073.1"/>
    <property type="molecule type" value="Genomic_DNA"/>
</dbReference>
<dbReference type="Gene3D" id="3.10.50.40">
    <property type="match status" value="1"/>
</dbReference>
<keyword evidence="5 8" id="KW-0697">Rotamase</keyword>
<comment type="similarity">
    <text evidence="2">Belongs to the PpiC/parvulin rotamase family.</text>
</comment>
<keyword evidence="8 10" id="KW-0413">Isomerase</keyword>